<dbReference type="STRING" id="284590.Q6CPK2"/>
<feature type="region of interest" description="Disordered" evidence="5">
    <location>
        <begin position="1"/>
        <end position="23"/>
    </location>
</feature>
<protein>
    <submittedName>
        <fullName evidence="7">KLLA0E04269p</fullName>
    </submittedName>
</protein>
<dbReference type="GO" id="GO:0005634">
    <property type="term" value="C:nucleus"/>
    <property type="evidence" value="ECO:0007669"/>
    <property type="project" value="UniProtKB-SubCell"/>
</dbReference>
<name>Q6CPK2_KLULA</name>
<proteinExistence type="predicted"/>
<accession>Q6CPK2</accession>
<feature type="region of interest" description="Disordered" evidence="5">
    <location>
        <begin position="46"/>
        <end position="111"/>
    </location>
</feature>
<dbReference type="Gene3D" id="1.20.5.170">
    <property type="match status" value="1"/>
</dbReference>
<feature type="compositionally biased region" description="Polar residues" evidence="5">
    <location>
        <begin position="261"/>
        <end position="277"/>
    </location>
</feature>
<feature type="region of interest" description="Disordered" evidence="5">
    <location>
        <begin position="296"/>
        <end position="339"/>
    </location>
</feature>
<feature type="compositionally biased region" description="Polar residues" evidence="5">
    <location>
        <begin position="304"/>
        <end position="336"/>
    </location>
</feature>
<dbReference type="PANTHER" id="PTHR19304">
    <property type="entry name" value="CYCLIC-AMP RESPONSE ELEMENT BINDING PROTEIN"/>
    <property type="match status" value="1"/>
</dbReference>
<evidence type="ECO:0000313" key="7">
    <source>
        <dbReference type="EMBL" id="CAG99224.1"/>
    </source>
</evidence>
<dbReference type="EMBL" id="CR382125">
    <property type="protein sequence ID" value="CAG99224.1"/>
    <property type="molecule type" value="Genomic_DNA"/>
</dbReference>
<evidence type="ECO:0000256" key="3">
    <source>
        <dbReference type="ARBA" id="ARBA00023163"/>
    </source>
</evidence>
<dbReference type="eggNOG" id="KOG1414">
    <property type="taxonomic scope" value="Eukaryota"/>
</dbReference>
<evidence type="ECO:0000256" key="5">
    <source>
        <dbReference type="SAM" id="MobiDB-lite"/>
    </source>
</evidence>
<dbReference type="PROSITE" id="PS00036">
    <property type="entry name" value="BZIP_BASIC"/>
    <property type="match status" value="1"/>
</dbReference>
<dbReference type="GO" id="GO:0003700">
    <property type="term" value="F:DNA-binding transcription factor activity"/>
    <property type="evidence" value="ECO:0007669"/>
    <property type="project" value="InterPro"/>
</dbReference>
<dbReference type="FunCoup" id="Q6CPK2">
    <property type="interactions" value="2187"/>
</dbReference>
<evidence type="ECO:0000256" key="4">
    <source>
        <dbReference type="ARBA" id="ARBA00023242"/>
    </source>
</evidence>
<dbReference type="CDD" id="cd14687">
    <property type="entry name" value="bZIP_ATF2"/>
    <property type="match status" value="1"/>
</dbReference>
<feature type="compositionally biased region" description="Low complexity" evidence="5">
    <location>
        <begin position="65"/>
        <end position="84"/>
    </location>
</feature>
<dbReference type="InterPro" id="IPR046347">
    <property type="entry name" value="bZIP_sf"/>
</dbReference>
<dbReference type="Pfam" id="PF00170">
    <property type="entry name" value="bZIP_1"/>
    <property type="match status" value="1"/>
</dbReference>
<evidence type="ECO:0000259" key="6">
    <source>
        <dbReference type="PROSITE" id="PS50217"/>
    </source>
</evidence>
<keyword evidence="4" id="KW-0539">Nucleus</keyword>
<evidence type="ECO:0000256" key="1">
    <source>
        <dbReference type="ARBA" id="ARBA00004123"/>
    </source>
</evidence>
<dbReference type="InterPro" id="IPR051027">
    <property type="entry name" value="bZIP_transcription_factors"/>
</dbReference>
<dbReference type="SUPFAM" id="SSF57959">
    <property type="entry name" value="Leucine zipper domain"/>
    <property type="match status" value="1"/>
</dbReference>
<feature type="compositionally biased region" description="Polar residues" evidence="5">
    <location>
        <begin position="95"/>
        <end position="110"/>
    </location>
</feature>
<sequence length="448" mass="48812">MEADGSESLIKSEMDSGRNMNNSNNNALGAVGVSIPFPEDLLGVPQDSLNGAGAGPASQGVPNYPQAGIPGAAPSSSGVSPATGNVNANGHRDSSGQTPVQGGQISQNVNYHPAGIQGSAAELNFGNGPSLAEETSKYIHSRMANQNFAMFPSYMQTHSLMDPSIQESLSPFFQPFGVDASHFPMTNPPIFQSALATDSFNPRRRRISISNGQIGQLGEDEDNVESIYYSQPPPMPPLRPNQMQNNNTRVKVEINGEDSLGLNQNNGSDNNKQSSTNLFPSRLSFQELQEESKVLDNVIDPSNPRVSNGGNQRQSVAMSKQMSETSSIKSSNSAMSTEKHVLPGTAAWKRARLLERNRIAASKCRQRKKIAQEQLQKDATVLRNSNRIMKTKLEYYQKLVSKFKRYIELHMQSCGGNNDGLTIIEDMLKIDHDLHQDEHGNLVNSNKN</sequence>
<dbReference type="Proteomes" id="UP000000598">
    <property type="component" value="Chromosome E"/>
</dbReference>
<dbReference type="KEGG" id="kla:KLLA0_E04269g"/>
<reference evidence="7 8" key="1">
    <citation type="journal article" date="2004" name="Nature">
        <title>Genome evolution in yeasts.</title>
        <authorList>
            <consortium name="Genolevures"/>
            <person name="Dujon B."/>
            <person name="Sherman D."/>
            <person name="Fischer G."/>
            <person name="Durrens P."/>
            <person name="Casaregola S."/>
            <person name="Lafontaine I."/>
            <person name="de Montigny J."/>
            <person name="Marck C."/>
            <person name="Neuveglise C."/>
            <person name="Talla E."/>
            <person name="Goffard N."/>
            <person name="Frangeul L."/>
            <person name="Aigle M."/>
            <person name="Anthouard V."/>
            <person name="Babour A."/>
            <person name="Barbe V."/>
            <person name="Barnay S."/>
            <person name="Blanchin S."/>
            <person name="Beckerich J.M."/>
            <person name="Beyne E."/>
            <person name="Bleykasten C."/>
            <person name="Boisrame A."/>
            <person name="Boyer J."/>
            <person name="Cattolico L."/>
            <person name="Confanioleri F."/>
            <person name="de Daruvar A."/>
            <person name="Despons L."/>
            <person name="Fabre E."/>
            <person name="Fairhead C."/>
            <person name="Ferry-Dumazet H."/>
            <person name="Groppi A."/>
            <person name="Hantraye F."/>
            <person name="Hennequin C."/>
            <person name="Jauniaux N."/>
            <person name="Joyet P."/>
            <person name="Kachouri R."/>
            <person name="Kerrest A."/>
            <person name="Koszul R."/>
            <person name="Lemaire M."/>
            <person name="Lesur I."/>
            <person name="Ma L."/>
            <person name="Muller H."/>
            <person name="Nicaud J.M."/>
            <person name="Nikolski M."/>
            <person name="Oztas S."/>
            <person name="Ozier-Kalogeropoulos O."/>
            <person name="Pellenz S."/>
            <person name="Potier S."/>
            <person name="Richard G.F."/>
            <person name="Straub M.L."/>
            <person name="Suleau A."/>
            <person name="Swennene D."/>
            <person name="Tekaia F."/>
            <person name="Wesolowski-Louvel M."/>
            <person name="Westhof E."/>
            <person name="Wirth B."/>
            <person name="Zeniou-Meyer M."/>
            <person name="Zivanovic I."/>
            <person name="Bolotin-Fukuhara M."/>
            <person name="Thierry A."/>
            <person name="Bouchier C."/>
            <person name="Caudron B."/>
            <person name="Scarpelli C."/>
            <person name="Gaillardin C."/>
            <person name="Weissenbach J."/>
            <person name="Wincker P."/>
            <person name="Souciet J.L."/>
        </authorList>
    </citation>
    <scope>NUCLEOTIDE SEQUENCE [LARGE SCALE GENOMIC DNA]</scope>
    <source>
        <strain evidence="8">ATCC 8585 / CBS 2359 / DSM 70799 / NBRC 1267 / NRRL Y-1140 / WM37</strain>
    </source>
</reference>
<comment type="subcellular location">
    <subcellularLocation>
        <location evidence="1">Nucleus</location>
    </subcellularLocation>
</comment>
<dbReference type="SMART" id="SM00338">
    <property type="entry name" value="BRLZ"/>
    <property type="match status" value="1"/>
</dbReference>
<dbReference type="HOGENOM" id="CLU_611194_0_0_1"/>
<dbReference type="AlphaFoldDB" id="Q6CPK2"/>
<organism evidence="7 8">
    <name type="scientific">Kluyveromyces lactis (strain ATCC 8585 / CBS 2359 / DSM 70799 / NBRC 1267 / NRRL Y-1140 / WM37)</name>
    <name type="common">Yeast</name>
    <name type="synonym">Candida sphaerica</name>
    <dbReference type="NCBI Taxonomy" id="284590"/>
    <lineage>
        <taxon>Eukaryota</taxon>
        <taxon>Fungi</taxon>
        <taxon>Dikarya</taxon>
        <taxon>Ascomycota</taxon>
        <taxon>Saccharomycotina</taxon>
        <taxon>Saccharomycetes</taxon>
        <taxon>Saccharomycetales</taxon>
        <taxon>Saccharomycetaceae</taxon>
        <taxon>Kluyveromyces</taxon>
    </lineage>
</organism>
<feature type="region of interest" description="Disordered" evidence="5">
    <location>
        <begin position="258"/>
        <end position="277"/>
    </location>
</feature>
<gene>
    <name evidence="7" type="ORF">KLLA0_E04269g</name>
</gene>
<dbReference type="PROSITE" id="PS50217">
    <property type="entry name" value="BZIP"/>
    <property type="match status" value="1"/>
</dbReference>
<dbReference type="InParanoid" id="Q6CPK2"/>
<keyword evidence="2" id="KW-0805">Transcription regulation</keyword>
<feature type="domain" description="BZIP" evidence="6">
    <location>
        <begin position="349"/>
        <end position="410"/>
    </location>
</feature>
<keyword evidence="3" id="KW-0804">Transcription</keyword>
<evidence type="ECO:0000313" key="8">
    <source>
        <dbReference type="Proteomes" id="UP000000598"/>
    </source>
</evidence>
<dbReference type="InterPro" id="IPR004827">
    <property type="entry name" value="bZIP"/>
</dbReference>
<keyword evidence="8" id="KW-1185">Reference proteome</keyword>
<dbReference type="PaxDb" id="284590-Q6CPK2"/>
<evidence type="ECO:0000256" key="2">
    <source>
        <dbReference type="ARBA" id="ARBA00023015"/>
    </source>
</evidence>